<dbReference type="AlphaFoldDB" id="A0A194VAV0"/>
<keyword evidence="5 9" id="KW-0999">Mitochondrion inner membrane</keyword>
<dbReference type="STRING" id="694573.A0A194VAV0"/>
<keyword evidence="8 9" id="KW-0472">Membrane</keyword>
<dbReference type="Proteomes" id="UP000078576">
    <property type="component" value="Unassembled WGS sequence"/>
</dbReference>
<dbReference type="InterPro" id="IPR003197">
    <property type="entry name" value="QCR7"/>
</dbReference>
<dbReference type="PIRSF" id="PIRSF000022">
    <property type="entry name" value="Bc1_14K"/>
    <property type="match status" value="1"/>
</dbReference>
<gene>
    <name evidence="10" type="ORF">VP1G_08332</name>
</gene>
<evidence type="ECO:0000256" key="1">
    <source>
        <dbReference type="ARBA" id="ARBA00004443"/>
    </source>
</evidence>
<comment type="subcellular location">
    <subcellularLocation>
        <location evidence="1">Mitochondrion inner membrane</location>
        <topology evidence="1">Peripheral membrane protein</topology>
        <orientation evidence="1">Matrix side</orientation>
    </subcellularLocation>
</comment>
<dbReference type="Gene3D" id="1.10.1090.10">
    <property type="entry name" value="Cytochrome b-c1 complex subunit 7"/>
    <property type="match status" value="1"/>
</dbReference>
<organism evidence="10 11">
    <name type="scientific">Cytospora mali</name>
    <name type="common">Apple Valsa canker fungus</name>
    <name type="synonym">Valsa mali</name>
    <dbReference type="NCBI Taxonomy" id="578113"/>
    <lineage>
        <taxon>Eukaryota</taxon>
        <taxon>Fungi</taxon>
        <taxon>Dikarya</taxon>
        <taxon>Ascomycota</taxon>
        <taxon>Pezizomycotina</taxon>
        <taxon>Sordariomycetes</taxon>
        <taxon>Sordariomycetidae</taxon>
        <taxon>Diaporthales</taxon>
        <taxon>Cytosporaceae</taxon>
        <taxon>Cytospora</taxon>
    </lineage>
</organism>
<dbReference type="InterPro" id="IPR036544">
    <property type="entry name" value="QCR7_sf"/>
</dbReference>
<evidence type="ECO:0000313" key="11">
    <source>
        <dbReference type="Proteomes" id="UP000078576"/>
    </source>
</evidence>
<sequence>MSTPSLAPFIIKRPWLHSFLKPVANWYANASGYRQLGLRADDLIPEENPIVQTALGRMSEKDRYDRIFRIRRAVQCSIAHKLLPKAEWTKPEEDAPYLAPLIKIIEAEIKEKENLDTMVVHKSH</sequence>
<protein>
    <recommendedName>
        <fullName evidence="9">Cytochrome b-c1 complex subunit 7</fullName>
    </recommendedName>
</protein>
<keyword evidence="11" id="KW-1185">Reference proteome</keyword>
<evidence type="ECO:0000256" key="2">
    <source>
        <dbReference type="ARBA" id="ARBA00008554"/>
    </source>
</evidence>
<keyword evidence="3 9" id="KW-0813">Transport</keyword>
<dbReference type="GO" id="GO:0008121">
    <property type="term" value="F:quinol-cytochrome-c reductase activity"/>
    <property type="evidence" value="ECO:0007669"/>
    <property type="project" value="EnsemblFungi"/>
</dbReference>
<dbReference type="OrthoDB" id="425749at2759"/>
<dbReference type="GO" id="GO:0045275">
    <property type="term" value="C:respiratory chain complex III"/>
    <property type="evidence" value="ECO:0007669"/>
    <property type="project" value="EnsemblFungi"/>
</dbReference>
<dbReference type="Pfam" id="PF02271">
    <property type="entry name" value="UCR_14kD"/>
    <property type="match status" value="1"/>
</dbReference>
<evidence type="ECO:0000256" key="4">
    <source>
        <dbReference type="ARBA" id="ARBA00022660"/>
    </source>
</evidence>
<proteinExistence type="inferred from homology"/>
<comment type="function">
    <text evidence="9">Component of the ubiquinol-cytochrome c oxidoreductase, a multisubunit transmembrane complex that is part of the mitochondrial electron transport chain which drives oxidative phosphorylation.</text>
</comment>
<keyword evidence="4 9" id="KW-0679">Respiratory chain</keyword>
<evidence type="ECO:0000256" key="5">
    <source>
        <dbReference type="ARBA" id="ARBA00022792"/>
    </source>
</evidence>
<dbReference type="GO" id="GO:0034551">
    <property type="term" value="P:mitochondrial respiratory chain complex III assembly"/>
    <property type="evidence" value="ECO:0007669"/>
    <property type="project" value="EnsemblFungi"/>
</dbReference>
<dbReference type="GO" id="GO:0099617">
    <property type="term" value="C:matrix side of mitochondrial inner membrane"/>
    <property type="evidence" value="ECO:0007669"/>
    <property type="project" value="EnsemblFungi"/>
</dbReference>
<name>A0A194VAV0_CYTMA</name>
<evidence type="ECO:0000256" key="8">
    <source>
        <dbReference type="ARBA" id="ARBA00023136"/>
    </source>
</evidence>
<reference evidence="11" key="1">
    <citation type="submission" date="2014-12" db="EMBL/GenBank/DDBJ databases">
        <title>Genome Sequence of Valsa Canker Pathogens Uncovers a Specific Adaption of Colonization on Woody Bark.</title>
        <authorList>
            <person name="Yin Z."/>
            <person name="Liu H."/>
            <person name="Gao X."/>
            <person name="Li Z."/>
            <person name="Song N."/>
            <person name="Ke X."/>
            <person name="Dai Q."/>
            <person name="Wu Y."/>
            <person name="Sun Y."/>
            <person name="Xu J.-R."/>
            <person name="Kang Z.K."/>
            <person name="Wang L."/>
            <person name="Huang L."/>
        </authorList>
    </citation>
    <scope>NUCLEOTIDE SEQUENCE [LARGE SCALE GENOMIC DNA]</scope>
    <source>
        <strain evidence="11">SXYL134</strain>
    </source>
</reference>
<evidence type="ECO:0000256" key="7">
    <source>
        <dbReference type="ARBA" id="ARBA00023128"/>
    </source>
</evidence>
<keyword evidence="7 9" id="KW-0496">Mitochondrion</keyword>
<keyword evidence="6 9" id="KW-0249">Electron transport</keyword>
<comment type="similarity">
    <text evidence="2 9">Belongs to the UQCRB/QCR7 family.</text>
</comment>
<evidence type="ECO:0000313" key="10">
    <source>
        <dbReference type="EMBL" id="KUI61152.1"/>
    </source>
</evidence>
<dbReference type="SUPFAM" id="SSF81524">
    <property type="entry name" value="14 kDa protein of cytochrome bc1 complex (Ubiquinol-cytochrome c reductase)"/>
    <property type="match status" value="1"/>
</dbReference>
<dbReference type="PANTHER" id="PTHR12022">
    <property type="entry name" value="UBIQUINOL-CYTOCHROME C REDUCTASE COMPLEX 14 KD PROTEIN"/>
    <property type="match status" value="1"/>
</dbReference>
<dbReference type="GO" id="GO:0006122">
    <property type="term" value="P:mitochondrial electron transport, ubiquinol to cytochrome c"/>
    <property type="evidence" value="ECO:0007669"/>
    <property type="project" value="EnsemblFungi"/>
</dbReference>
<evidence type="ECO:0000256" key="3">
    <source>
        <dbReference type="ARBA" id="ARBA00022448"/>
    </source>
</evidence>
<dbReference type="FunFam" id="1.10.1090.10:FF:000001">
    <property type="entry name" value="Cytochrome b-c1 complex subunit 7"/>
    <property type="match status" value="1"/>
</dbReference>
<evidence type="ECO:0000256" key="6">
    <source>
        <dbReference type="ARBA" id="ARBA00022982"/>
    </source>
</evidence>
<accession>A0A194VAV0</accession>
<evidence type="ECO:0000256" key="9">
    <source>
        <dbReference type="PIRNR" id="PIRNR000022"/>
    </source>
</evidence>
<dbReference type="EMBL" id="KN714768">
    <property type="protein sequence ID" value="KUI61152.1"/>
    <property type="molecule type" value="Genomic_DNA"/>
</dbReference>
<dbReference type="PANTHER" id="PTHR12022:SF0">
    <property type="entry name" value="CYTOCHROME B-C1 COMPLEX SUBUNIT 7"/>
    <property type="match status" value="1"/>
</dbReference>